<dbReference type="InterPro" id="IPR015422">
    <property type="entry name" value="PyrdxlP-dep_Trfase_small"/>
</dbReference>
<dbReference type="GO" id="GO:0016874">
    <property type="term" value="F:ligase activity"/>
    <property type="evidence" value="ECO:0007669"/>
    <property type="project" value="UniProtKB-KW"/>
</dbReference>
<dbReference type="Gene3D" id="3.40.640.10">
    <property type="entry name" value="Type I PLP-dependent aspartate aminotransferase-like (Major domain)"/>
    <property type="match status" value="1"/>
</dbReference>
<name>A0A0S2HZ66_9BACT</name>
<evidence type="ECO:0000259" key="3">
    <source>
        <dbReference type="Pfam" id="PF00155"/>
    </source>
</evidence>
<evidence type="ECO:0000256" key="2">
    <source>
        <dbReference type="ARBA" id="ARBA00022679"/>
    </source>
</evidence>
<dbReference type="PANTHER" id="PTHR13693">
    <property type="entry name" value="CLASS II AMINOTRANSFERASE/8-AMINO-7-OXONONANOATE SYNTHASE"/>
    <property type="match status" value="1"/>
</dbReference>
<keyword evidence="4" id="KW-0012">Acyltransferase</keyword>
<dbReference type="Pfam" id="PF00155">
    <property type="entry name" value="Aminotran_1_2"/>
    <property type="match status" value="1"/>
</dbReference>
<protein>
    <submittedName>
        <fullName evidence="4">2-amino-3-ketobutyrate coenzyme A ligase</fullName>
        <ecNumber evidence="4">2.3.1.29</ecNumber>
    </submittedName>
</protein>
<dbReference type="GO" id="GO:0008890">
    <property type="term" value="F:glycine C-acetyltransferase activity"/>
    <property type="evidence" value="ECO:0007669"/>
    <property type="project" value="UniProtKB-EC"/>
</dbReference>
<dbReference type="Gene3D" id="3.90.1150.10">
    <property type="entry name" value="Aspartate Aminotransferase, domain 1"/>
    <property type="match status" value="1"/>
</dbReference>
<dbReference type="Proteomes" id="UP000064893">
    <property type="component" value="Chromosome"/>
</dbReference>
<keyword evidence="4" id="KW-0436">Ligase</keyword>
<reference evidence="4 5" key="1">
    <citation type="submission" date="2015-11" db="EMBL/GenBank/DDBJ databases">
        <title>Description and complete genome sequence of a novel strain predominating in hypersaline microbial mats and representing a new family of the Bacteriodetes phylum.</title>
        <authorList>
            <person name="Spring S."/>
            <person name="Bunk B."/>
            <person name="Sproer C."/>
            <person name="Klenk H.-P."/>
        </authorList>
    </citation>
    <scope>NUCLEOTIDE SEQUENCE [LARGE SCALE GENOMIC DNA]</scope>
    <source>
        <strain evidence="4 5">L21-Spi-D4</strain>
    </source>
</reference>
<dbReference type="InterPro" id="IPR004839">
    <property type="entry name" value="Aminotransferase_I/II_large"/>
</dbReference>
<dbReference type="AlphaFoldDB" id="A0A0S2HZ66"/>
<evidence type="ECO:0000256" key="1">
    <source>
        <dbReference type="ARBA" id="ARBA00001933"/>
    </source>
</evidence>
<evidence type="ECO:0000313" key="5">
    <source>
        <dbReference type="Proteomes" id="UP000064893"/>
    </source>
</evidence>
<dbReference type="OrthoDB" id="9807157at2"/>
<dbReference type="RefSeq" id="WP_057952757.1">
    <property type="nucleotide sequence ID" value="NZ_CP013118.1"/>
</dbReference>
<dbReference type="EC" id="2.3.1.29" evidence="4"/>
<dbReference type="SUPFAM" id="SSF53383">
    <property type="entry name" value="PLP-dependent transferases"/>
    <property type="match status" value="1"/>
</dbReference>
<dbReference type="InterPro" id="IPR015424">
    <property type="entry name" value="PyrdxlP-dep_Trfase"/>
</dbReference>
<accession>A0A0S2HZ66</accession>
<dbReference type="KEGG" id="blq:L21SP5_01643"/>
<dbReference type="InterPro" id="IPR015421">
    <property type="entry name" value="PyrdxlP-dep_Trfase_major"/>
</dbReference>
<dbReference type="EMBL" id="CP013118">
    <property type="protein sequence ID" value="ALO15286.1"/>
    <property type="molecule type" value="Genomic_DNA"/>
</dbReference>
<dbReference type="InterPro" id="IPR050087">
    <property type="entry name" value="AON_synthase_class-II"/>
</dbReference>
<dbReference type="PATRIC" id="fig|1307839.3.peg.1741"/>
<sequence>MSLNKLNQVLTENVDELEKSGRAKGAEKVITQCILAQKGKGPRYLLEGYGNKEFIRMNSNSYLGLSLRKDMIEAEEKGAAEFGVGPGAVRFINGTFKSHTDLESRLAAFHGREAGMIFSSAYVTSIGVIFPMTTKETVLISDELNHNCIINAMRLGRPAGKEIYAHNNMEELEKALERSIGKGKRALVITDGIFSMRGDHAPLDEFVKVCEKFNDKFEEGVITIADDSHGVGAFGKTGRGTEEYTNAKVDILVGTLGKAFGVNGGYVVSSKEVVKYLRESAPTYIYSNPITVSESEAAIKALEIVDTPEGKDILAHLRAMTKKFDQGLRDLGLETIEGDHPVVPLMVRDSKKTSDIVRHLNEHGVLATGLNFPVVPKGDEEIRFQINASHTEKDIDMVLEILSNYK</sequence>
<comment type="cofactor">
    <cofactor evidence="1">
        <name>pyridoxal 5'-phosphate</name>
        <dbReference type="ChEBI" id="CHEBI:597326"/>
    </cofactor>
</comment>
<gene>
    <name evidence="4" type="primary">kbl</name>
    <name evidence="4" type="ORF">L21SP5_01643</name>
</gene>
<organism evidence="4 5">
    <name type="scientific">Salinivirga cyanobacteriivorans</name>
    <dbReference type="NCBI Taxonomy" id="1307839"/>
    <lineage>
        <taxon>Bacteria</taxon>
        <taxon>Pseudomonadati</taxon>
        <taxon>Bacteroidota</taxon>
        <taxon>Bacteroidia</taxon>
        <taxon>Bacteroidales</taxon>
        <taxon>Salinivirgaceae</taxon>
        <taxon>Salinivirga</taxon>
    </lineage>
</organism>
<proteinExistence type="predicted"/>
<evidence type="ECO:0000313" key="4">
    <source>
        <dbReference type="EMBL" id="ALO15286.1"/>
    </source>
</evidence>
<dbReference type="STRING" id="1307839.L21SP5_01643"/>
<dbReference type="GO" id="GO:0030170">
    <property type="term" value="F:pyridoxal phosphate binding"/>
    <property type="evidence" value="ECO:0007669"/>
    <property type="project" value="InterPro"/>
</dbReference>
<feature type="domain" description="Aminotransferase class I/classII large" evidence="3">
    <location>
        <begin position="53"/>
        <end position="401"/>
    </location>
</feature>
<keyword evidence="2 4" id="KW-0808">Transferase</keyword>
<keyword evidence="5" id="KW-1185">Reference proteome</keyword>